<dbReference type="KEGG" id="ssan:NX02_04140"/>
<accession>W0A8E3</accession>
<evidence type="ECO:0000313" key="1">
    <source>
        <dbReference type="EMBL" id="AHE52578.1"/>
    </source>
</evidence>
<protein>
    <submittedName>
        <fullName evidence="1">Uncharacterized protein</fullName>
    </submittedName>
</protein>
<sequence length="96" mass="11058">MIAPAPRRGAWLRYLDRLEGVVLGLGCLVSGHKPDRPRAQYDGHTFWSWCTRCQTRLIRTSQGWRRPTADELADHRLRAALRSHHEAQARLSERGT</sequence>
<gene>
    <name evidence="1" type="ORF">NX02_04140</name>
</gene>
<reference evidence="1 2" key="1">
    <citation type="submission" date="2013-07" db="EMBL/GenBank/DDBJ databases">
        <title>Completed genome of Sphingomonas sanxanigenens NX02.</title>
        <authorList>
            <person name="Ma T."/>
            <person name="Huang H."/>
            <person name="Wu M."/>
            <person name="Li X."/>
            <person name="Li G."/>
        </authorList>
    </citation>
    <scope>NUCLEOTIDE SEQUENCE [LARGE SCALE GENOMIC DNA]</scope>
    <source>
        <strain evidence="1 2">NX02</strain>
    </source>
</reference>
<evidence type="ECO:0000313" key="2">
    <source>
        <dbReference type="Proteomes" id="UP000018851"/>
    </source>
</evidence>
<dbReference type="Proteomes" id="UP000018851">
    <property type="component" value="Chromosome"/>
</dbReference>
<organism evidence="1 2">
    <name type="scientific">Sphingomonas sanxanigenens DSM 19645 = NX02</name>
    <dbReference type="NCBI Taxonomy" id="1123269"/>
    <lineage>
        <taxon>Bacteria</taxon>
        <taxon>Pseudomonadati</taxon>
        <taxon>Pseudomonadota</taxon>
        <taxon>Alphaproteobacteria</taxon>
        <taxon>Sphingomonadales</taxon>
        <taxon>Sphingomonadaceae</taxon>
        <taxon>Sphingomonas</taxon>
    </lineage>
</organism>
<dbReference type="EMBL" id="CP006644">
    <property type="protein sequence ID" value="AHE52578.1"/>
    <property type="molecule type" value="Genomic_DNA"/>
</dbReference>
<dbReference type="AlphaFoldDB" id="W0A8E3"/>
<name>W0A8E3_9SPHN</name>
<dbReference type="HOGENOM" id="CLU_183825_0_0_5"/>
<dbReference type="PATRIC" id="fig|1123269.5.peg.811"/>
<proteinExistence type="predicted"/>
<keyword evidence="2" id="KW-1185">Reference proteome</keyword>